<sequence length="354" mass="40699">MDMDSSGIRLAEVRSQLAMDSDSDSDTTVTPKKEPFPDFDAELCVPDLNNRHEAAWTYAFGKAVQNDIRTRYVDPFITPHNPGEPFTRSHILLEAIKDLLADPQMRETTRQQFIVLINHTLHLHEVVFHHSDKFLDTKETAEAKVLAEIILSYLVWMDGKLRDQVIAAEQVAVVLDQVSKEKTTICERYCRMTTVVSAHLKKPRPLERRLLTLFLEVYEAWVHNTFLRQRNCQILAEGIPVTGRIGLSRRIIAIWDVLTRCIENYSLYTWATRTIRANYFAPAMDLLSDAPDIWQQCWDKRSTIHDRRSIHPGQFEQPLSGQAVKIPQQFDNMEEQRSTNGQSTPVAELEVAEA</sequence>
<dbReference type="RefSeq" id="XP_022484560.1">
    <property type="nucleotide sequence ID" value="XM_022635529.1"/>
</dbReference>
<proteinExistence type="predicted"/>
<reference evidence="2 3" key="1">
    <citation type="journal article" date="2016" name="Sci. Rep.">
        <title>Penicillium arizonense, a new, genome sequenced fungal species, reveals a high chemical diversity in secreted metabolites.</title>
        <authorList>
            <person name="Grijseels S."/>
            <person name="Nielsen J.C."/>
            <person name="Randelovic M."/>
            <person name="Nielsen J."/>
            <person name="Nielsen K.F."/>
            <person name="Workman M."/>
            <person name="Frisvad J.C."/>
        </authorList>
    </citation>
    <scope>NUCLEOTIDE SEQUENCE [LARGE SCALE GENOMIC DNA]</scope>
    <source>
        <strain evidence="2 3">CBS 141311</strain>
    </source>
</reference>
<evidence type="ECO:0000256" key="1">
    <source>
        <dbReference type="SAM" id="MobiDB-lite"/>
    </source>
</evidence>
<dbReference type="OrthoDB" id="4497052at2759"/>
<feature type="region of interest" description="Disordered" evidence="1">
    <location>
        <begin position="333"/>
        <end position="354"/>
    </location>
</feature>
<comment type="caution">
    <text evidence="2">The sequence shown here is derived from an EMBL/GenBank/DDBJ whole genome shotgun (WGS) entry which is preliminary data.</text>
</comment>
<keyword evidence="3" id="KW-1185">Reference proteome</keyword>
<dbReference type="EMBL" id="LXJU01000023">
    <property type="protein sequence ID" value="OGE49106.1"/>
    <property type="molecule type" value="Genomic_DNA"/>
</dbReference>
<evidence type="ECO:0000313" key="2">
    <source>
        <dbReference type="EMBL" id="OGE49106.1"/>
    </source>
</evidence>
<protein>
    <submittedName>
        <fullName evidence="2">Uncharacterized protein</fullName>
    </submittedName>
</protein>
<accession>A0A1F5L7T3</accession>
<feature type="region of interest" description="Disordered" evidence="1">
    <location>
        <begin position="15"/>
        <end position="35"/>
    </location>
</feature>
<organism evidence="2 3">
    <name type="scientific">Penicillium arizonense</name>
    <dbReference type="NCBI Taxonomy" id="1835702"/>
    <lineage>
        <taxon>Eukaryota</taxon>
        <taxon>Fungi</taxon>
        <taxon>Dikarya</taxon>
        <taxon>Ascomycota</taxon>
        <taxon>Pezizomycotina</taxon>
        <taxon>Eurotiomycetes</taxon>
        <taxon>Eurotiomycetidae</taxon>
        <taxon>Eurotiales</taxon>
        <taxon>Aspergillaceae</taxon>
        <taxon>Penicillium</taxon>
    </lineage>
</organism>
<gene>
    <name evidence="2" type="ORF">PENARI_c023G04169</name>
</gene>
<evidence type="ECO:0000313" key="3">
    <source>
        <dbReference type="Proteomes" id="UP000177622"/>
    </source>
</evidence>
<dbReference type="GeneID" id="34580263"/>
<dbReference type="STRING" id="1835702.A0A1F5L7T3"/>
<dbReference type="Proteomes" id="UP000177622">
    <property type="component" value="Unassembled WGS sequence"/>
</dbReference>
<name>A0A1F5L7T3_PENAI</name>
<dbReference type="AlphaFoldDB" id="A0A1F5L7T3"/>